<keyword evidence="1" id="KW-0812">Transmembrane</keyword>
<evidence type="ECO:0000313" key="3">
    <source>
        <dbReference type="Proteomes" id="UP001059596"/>
    </source>
</evidence>
<comment type="caution">
    <text evidence="2">The sequence shown here is derived from an EMBL/GenBank/DDBJ whole genome shotgun (WGS) entry which is preliminary data.</text>
</comment>
<feature type="non-terminal residue" evidence="2">
    <location>
        <position position="28"/>
    </location>
</feature>
<evidence type="ECO:0000313" key="2">
    <source>
        <dbReference type="EMBL" id="KAI8045367.1"/>
    </source>
</evidence>
<keyword evidence="3" id="KW-1185">Reference proteome</keyword>
<accession>A0A9Q0BUT5</accession>
<protein>
    <submittedName>
        <fullName evidence="2">Uncharacterized protein</fullName>
    </submittedName>
</protein>
<keyword evidence="1" id="KW-0472">Membrane</keyword>
<dbReference type="Proteomes" id="UP001059596">
    <property type="component" value="Chromosome 3R"/>
</dbReference>
<evidence type="ECO:0000256" key="1">
    <source>
        <dbReference type="SAM" id="Phobius"/>
    </source>
</evidence>
<name>A0A9Q0BUT5_9MUSC</name>
<feature type="transmembrane region" description="Helical" evidence="1">
    <location>
        <begin position="7"/>
        <end position="27"/>
    </location>
</feature>
<dbReference type="EMBL" id="JAMKOV010000001">
    <property type="protein sequence ID" value="KAI8045367.1"/>
    <property type="molecule type" value="Genomic_DNA"/>
</dbReference>
<dbReference type="AlphaFoldDB" id="A0A9Q0BUT5"/>
<proteinExistence type="predicted"/>
<reference evidence="2" key="1">
    <citation type="journal article" date="2023" name="Genome Biol. Evol.">
        <title>Long-read-based Genome Assembly of Drosophila gunungcola Reveals Fewer Chemosensory Genes in Flower-breeding Species.</title>
        <authorList>
            <person name="Negi A."/>
            <person name="Liao B.Y."/>
            <person name="Yeh S.D."/>
        </authorList>
    </citation>
    <scope>NUCLEOTIDE SEQUENCE</scope>
    <source>
        <strain evidence="2">Sukarami</strain>
    </source>
</reference>
<sequence>MKTLSEWGLTYAFILFCFCVLFNFLYVQ</sequence>
<gene>
    <name evidence="2" type="ORF">M5D96_001547</name>
</gene>
<keyword evidence="1" id="KW-1133">Transmembrane helix</keyword>
<organism evidence="2 3">
    <name type="scientific">Drosophila gunungcola</name>
    <name type="common">fruit fly</name>
    <dbReference type="NCBI Taxonomy" id="103775"/>
    <lineage>
        <taxon>Eukaryota</taxon>
        <taxon>Metazoa</taxon>
        <taxon>Ecdysozoa</taxon>
        <taxon>Arthropoda</taxon>
        <taxon>Hexapoda</taxon>
        <taxon>Insecta</taxon>
        <taxon>Pterygota</taxon>
        <taxon>Neoptera</taxon>
        <taxon>Endopterygota</taxon>
        <taxon>Diptera</taxon>
        <taxon>Brachycera</taxon>
        <taxon>Muscomorpha</taxon>
        <taxon>Ephydroidea</taxon>
        <taxon>Drosophilidae</taxon>
        <taxon>Drosophila</taxon>
        <taxon>Sophophora</taxon>
    </lineage>
</organism>